<dbReference type="SUPFAM" id="SSF52540">
    <property type="entry name" value="P-loop containing nucleoside triphosphate hydrolases"/>
    <property type="match status" value="1"/>
</dbReference>
<dbReference type="EMBL" id="FNLF01000002">
    <property type="protein sequence ID" value="SDR24154.1"/>
    <property type="molecule type" value="Genomic_DNA"/>
</dbReference>
<keyword evidence="3" id="KW-0547">Nucleotide-binding</keyword>
<sequence length="232" mass="24927">MISIDRVTKVRRGSKVLSDVSFEARSGRVTGFVGPNGAGKTTTLRILLGLDFADGGNATFNGLRYGDVTNPLRKIGAVLDGSGANRTRTAHAHLRWVAASAGVDSGRIQEVLELAGIANAAQRRVGTFSLGMSRRLGIAAALIGDPEVLILDEPINGLDPEGIRWVRNFLRKRADEGRTVLLSSHMMRELAETVDDIVIINDGRIVDSGSLRQVVGDHGSLEEAFFARIGER</sequence>
<dbReference type="Gene3D" id="3.40.50.300">
    <property type="entry name" value="P-loop containing nucleotide triphosphate hydrolases"/>
    <property type="match status" value="1"/>
</dbReference>
<organism evidence="6 7">
    <name type="scientific">Tsukamurella pulmonis</name>
    <dbReference type="NCBI Taxonomy" id="47312"/>
    <lineage>
        <taxon>Bacteria</taxon>
        <taxon>Bacillati</taxon>
        <taxon>Actinomycetota</taxon>
        <taxon>Actinomycetes</taxon>
        <taxon>Mycobacteriales</taxon>
        <taxon>Tsukamurellaceae</taxon>
        <taxon>Tsukamurella</taxon>
    </lineage>
</organism>
<dbReference type="PROSITE" id="PS50893">
    <property type="entry name" value="ABC_TRANSPORTER_2"/>
    <property type="match status" value="1"/>
</dbReference>
<dbReference type="SMART" id="SM00382">
    <property type="entry name" value="AAA"/>
    <property type="match status" value="1"/>
</dbReference>
<keyword evidence="2" id="KW-0813">Transport</keyword>
<dbReference type="Pfam" id="PF00005">
    <property type="entry name" value="ABC_tran"/>
    <property type="match status" value="1"/>
</dbReference>
<dbReference type="InterPro" id="IPR003593">
    <property type="entry name" value="AAA+_ATPase"/>
</dbReference>
<dbReference type="InterPro" id="IPR003439">
    <property type="entry name" value="ABC_transporter-like_ATP-bd"/>
</dbReference>
<dbReference type="RefSeq" id="WP_082756212.1">
    <property type="nucleotide sequence ID" value="NZ_FNLF01000002.1"/>
</dbReference>
<evidence type="ECO:0000313" key="6">
    <source>
        <dbReference type="EMBL" id="SDR24154.1"/>
    </source>
</evidence>
<dbReference type="GO" id="GO:0005524">
    <property type="term" value="F:ATP binding"/>
    <property type="evidence" value="ECO:0007669"/>
    <property type="project" value="UniProtKB-KW"/>
</dbReference>
<dbReference type="Proteomes" id="UP000183053">
    <property type="component" value="Unassembled WGS sequence"/>
</dbReference>
<accession>A0A1H1HFB0</accession>
<evidence type="ECO:0000259" key="5">
    <source>
        <dbReference type="PROSITE" id="PS50893"/>
    </source>
</evidence>
<evidence type="ECO:0000256" key="1">
    <source>
        <dbReference type="ARBA" id="ARBA00005417"/>
    </source>
</evidence>
<keyword evidence="4 6" id="KW-0067">ATP-binding</keyword>
<feature type="domain" description="ABC transporter" evidence="5">
    <location>
        <begin position="2"/>
        <end position="227"/>
    </location>
</feature>
<dbReference type="GO" id="GO:0016887">
    <property type="term" value="F:ATP hydrolysis activity"/>
    <property type="evidence" value="ECO:0007669"/>
    <property type="project" value="InterPro"/>
</dbReference>
<dbReference type="STRING" id="47312.SAMN04489765_4135"/>
<proteinExistence type="inferred from homology"/>
<dbReference type="AlphaFoldDB" id="A0A1H1HFB0"/>
<dbReference type="PROSITE" id="PS00211">
    <property type="entry name" value="ABC_TRANSPORTER_1"/>
    <property type="match status" value="1"/>
</dbReference>
<evidence type="ECO:0000256" key="2">
    <source>
        <dbReference type="ARBA" id="ARBA00022448"/>
    </source>
</evidence>
<dbReference type="PANTHER" id="PTHR43335:SF4">
    <property type="entry name" value="ABC TRANSPORTER, ATP-BINDING PROTEIN"/>
    <property type="match status" value="1"/>
</dbReference>
<evidence type="ECO:0000256" key="3">
    <source>
        <dbReference type="ARBA" id="ARBA00022741"/>
    </source>
</evidence>
<protein>
    <submittedName>
        <fullName evidence="6">ABC-2 type transport system ATP-binding protein</fullName>
    </submittedName>
</protein>
<comment type="similarity">
    <text evidence="1">Belongs to the ABC transporter superfamily.</text>
</comment>
<dbReference type="OrthoDB" id="9804819at2"/>
<keyword evidence="7" id="KW-1185">Reference proteome</keyword>
<dbReference type="InterPro" id="IPR027417">
    <property type="entry name" value="P-loop_NTPase"/>
</dbReference>
<dbReference type="InterPro" id="IPR017871">
    <property type="entry name" value="ABC_transporter-like_CS"/>
</dbReference>
<gene>
    <name evidence="6" type="ORF">SAMN04489765_4135</name>
</gene>
<evidence type="ECO:0000313" key="7">
    <source>
        <dbReference type="Proteomes" id="UP000183053"/>
    </source>
</evidence>
<dbReference type="PANTHER" id="PTHR43335">
    <property type="entry name" value="ABC TRANSPORTER, ATP-BINDING PROTEIN"/>
    <property type="match status" value="1"/>
</dbReference>
<reference evidence="7" key="1">
    <citation type="submission" date="2016-10" db="EMBL/GenBank/DDBJ databases">
        <authorList>
            <person name="Varghese N."/>
            <person name="Submissions S."/>
        </authorList>
    </citation>
    <scope>NUCLEOTIDE SEQUENCE [LARGE SCALE GENOMIC DNA]</scope>
    <source>
        <strain evidence="7">DSM 44142</strain>
    </source>
</reference>
<evidence type="ECO:0000256" key="4">
    <source>
        <dbReference type="ARBA" id="ARBA00022840"/>
    </source>
</evidence>
<name>A0A1H1HFB0_9ACTN</name>